<feature type="domain" description="Biopterin-dependent aromatic amino acid hydroxylase family profile" evidence="9">
    <location>
        <begin position="138"/>
        <end position="484"/>
    </location>
</feature>
<keyword evidence="4" id="KW-0560">Oxidoreductase</keyword>
<dbReference type="PANTHER" id="PTHR11473">
    <property type="entry name" value="AROMATIC AMINO ACID HYDROXYLASE"/>
    <property type="match status" value="1"/>
</dbReference>
<dbReference type="InterPro" id="IPR036329">
    <property type="entry name" value="Aro-AA_hydroxylase_C_sf"/>
</dbReference>
<dbReference type="PRINTS" id="PR00372">
    <property type="entry name" value="FYWHYDRXLASE"/>
</dbReference>
<dbReference type="PIRSF" id="PIRSF000336">
    <property type="entry name" value="TH"/>
    <property type="match status" value="1"/>
</dbReference>
<comment type="cofactor">
    <cofactor evidence="1 8">
        <name>Fe(2+)</name>
        <dbReference type="ChEBI" id="CHEBI:29033"/>
    </cofactor>
</comment>
<evidence type="ECO:0000256" key="6">
    <source>
        <dbReference type="ARBA" id="ARBA00023033"/>
    </source>
</evidence>
<keyword evidence="3 7" id="KW-0479">Metal-binding</keyword>
<dbReference type="PROSITE" id="PS51410">
    <property type="entry name" value="BH4_AAA_HYDROXYL_2"/>
    <property type="match status" value="1"/>
</dbReference>
<dbReference type="GO" id="GO:0005506">
    <property type="term" value="F:iron ion binding"/>
    <property type="evidence" value="ECO:0007669"/>
    <property type="project" value="InterPro"/>
</dbReference>
<dbReference type="PROSITE" id="PS00367">
    <property type="entry name" value="BH4_AAA_HYDROXYL_1"/>
    <property type="match status" value="1"/>
</dbReference>
<dbReference type="InterPro" id="IPR019774">
    <property type="entry name" value="Aromatic-AA_hydroxylase_C"/>
</dbReference>
<proteinExistence type="evidence at transcript level"/>
<feature type="binding site" evidence="7">
    <location>
        <position position="362"/>
    </location>
    <ligand>
        <name>Fe cation</name>
        <dbReference type="ChEBI" id="CHEBI:24875"/>
    </ligand>
</feature>
<dbReference type="PANTHER" id="PTHR11473:SF16">
    <property type="entry name" value="TRYPTOPHAN 5-HYDROXYLASE 2"/>
    <property type="match status" value="1"/>
</dbReference>
<dbReference type="InterPro" id="IPR018301">
    <property type="entry name" value="ArAA_hydroxylase_Fe/CU_BS"/>
</dbReference>
<reference evidence="10" key="1">
    <citation type="journal article" date="2020" name="Proc. R. Soc. B">
        <title>Neural architecture and regeneration in the acoel Hofstenia miamia.</title>
        <authorList>
            <person name="Hulett R.E."/>
            <person name="Potter D."/>
            <person name="Srivastava M."/>
        </authorList>
    </citation>
    <scope>NUCLEOTIDE SEQUENCE</scope>
</reference>
<evidence type="ECO:0000256" key="1">
    <source>
        <dbReference type="ARBA" id="ARBA00001954"/>
    </source>
</evidence>
<feature type="binding site" evidence="7">
    <location>
        <position position="317"/>
    </location>
    <ligand>
        <name>Fe cation</name>
        <dbReference type="ChEBI" id="CHEBI:24875"/>
    </ligand>
</feature>
<sequence length="526" mass="60358">MKMFYLRQPYLLQHLKQINKPVENTDLPRKNSLKTKRTAFVRNSSSFSLSLDSNYHDENGPKIQCTVIFQLENELGLAKSLKYFQDHGVHVLHIESRKNVNDADATEVVCEIEGTENSIMSASRKIKPSSLTYSASEEVSSIKESDEYEYVWFPRKITDLDNIAHRVLILGEELDDDSPGSNDPEYRKRRKMFTQVALNYKQGTPIPIINYLPSEKQTWGKVYKKLSSLYVKYACREFLSNFPLLSMYCNYNENNIPQLEHVSAFLKETTGFTLRPVAGYLSSRDFLSGLAFRVFNSTQYVRHPSLPFYTPEPDCIHELLGHMPLLADRNFAAFSQEIGLASIGASNAEVEKLSKLYFFTVEFGLCRQEGVVKAYGAGLFSSAEEFEHAMTTPEKQREFNLEQIMDMECKVTTFQDYYYITESFTDAVQQLRQYAANIKRPFGVRYNPYTQSIETVSTTRHISSYARDIKAELTNLMTCLDNIELASKLATDHIESLHSNDESTEDIRSLSDKEKLDVINEMMNGH</sequence>
<dbReference type="InterPro" id="IPR001273">
    <property type="entry name" value="ArAA_hydroxylase"/>
</dbReference>
<dbReference type="AlphaFoldDB" id="A0A7G7LK84"/>
<dbReference type="SUPFAM" id="SSF55021">
    <property type="entry name" value="ACT-like"/>
    <property type="match status" value="1"/>
</dbReference>
<evidence type="ECO:0000256" key="4">
    <source>
        <dbReference type="ARBA" id="ARBA00023002"/>
    </source>
</evidence>
<dbReference type="SUPFAM" id="SSF56534">
    <property type="entry name" value="Aromatic aminoacid monoxygenases, catalytic and oligomerization domains"/>
    <property type="match status" value="1"/>
</dbReference>
<organism evidence="10">
    <name type="scientific">Hofstenia miamia</name>
    <name type="common">Three-banded panther worm</name>
    <dbReference type="NCBI Taxonomy" id="442651"/>
    <lineage>
        <taxon>Eukaryota</taxon>
        <taxon>Metazoa</taxon>
        <taxon>Xenacoelomorpha</taxon>
        <taxon>Acoelomorpha</taxon>
        <taxon>Acoela</taxon>
        <taxon>Hofsteniidae</taxon>
        <taxon>Hofstenia</taxon>
    </lineage>
</organism>
<gene>
    <name evidence="10" type="primary">tph-1</name>
</gene>
<accession>A0A7G7LK84</accession>
<dbReference type="InterPro" id="IPR036951">
    <property type="entry name" value="ArAA_hydroxylase_sf"/>
</dbReference>
<dbReference type="GO" id="GO:0043005">
    <property type="term" value="C:neuron projection"/>
    <property type="evidence" value="ECO:0007669"/>
    <property type="project" value="TreeGrafter"/>
</dbReference>
<feature type="binding site" evidence="7">
    <location>
        <position position="322"/>
    </location>
    <ligand>
        <name>Fe cation</name>
        <dbReference type="ChEBI" id="CHEBI:24875"/>
    </ligand>
</feature>
<name>A0A7G7LK84_HOFMI</name>
<comment type="similarity">
    <text evidence="2">Belongs to the biopterin-dependent aromatic amino acid hydroxylase family.</text>
</comment>
<evidence type="ECO:0000256" key="3">
    <source>
        <dbReference type="ARBA" id="ARBA00022723"/>
    </source>
</evidence>
<evidence type="ECO:0000256" key="8">
    <source>
        <dbReference type="PIRSR" id="PIRSR601273-2"/>
    </source>
</evidence>
<evidence type="ECO:0000256" key="7">
    <source>
        <dbReference type="PIRSR" id="PIRSR000336-1"/>
    </source>
</evidence>
<dbReference type="InterPro" id="IPR019773">
    <property type="entry name" value="Tyrosine_3-monooxygenase-like"/>
</dbReference>
<dbReference type="GO" id="GO:0009072">
    <property type="term" value="P:aromatic amino acid metabolic process"/>
    <property type="evidence" value="ECO:0007669"/>
    <property type="project" value="InterPro"/>
</dbReference>
<dbReference type="InterPro" id="IPR045865">
    <property type="entry name" value="ACT-like_dom_sf"/>
</dbReference>
<dbReference type="EMBL" id="MT657942">
    <property type="protein sequence ID" value="QNG40901.1"/>
    <property type="molecule type" value="mRNA"/>
</dbReference>
<dbReference type="GO" id="GO:0004510">
    <property type="term" value="F:tryptophan 5-monooxygenase activity"/>
    <property type="evidence" value="ECO:0007669"/>
    <property type="project" value="TreeGrafter"/>
</dbReference>
<dbReference type="Pfam" id="PF00351">
    <property type="entry name" value="Biopterin_H"/>
    <property type="match status" value="1"/>
</dbReference>
<keyword evidence="5 7" id="KW-0408">Iron</keyword>
<dbReference type="Gene3D" id="1.10.800.10">
    <property type="entry name" value="Aromatic amino acid hydroxylase"/>
    <property type="match status" value="1"/>
</dbReference>
<protein>
    <submittedName>
        <fullName evidence="10">Tryptophan hydroxylase 1</fullName>
    </submittedName>
</protein>
<evidence type="ECO:0000256" key="2">
    <source>
        <dbReference type="ARBA" id="ARBA00009712"/>
    </source>
</evidence>
<evidence type="ECO:0000259" key="9">
    <source>
        <dbReference type="PROSITE" id="PS51410"/>
    </source>
</evidence>
<keyword evidence="6" id="KW-0503">Monooxygenase</keyword>
<evidence type="ECO:0000256" key="5">
    <source>
        <dbReference type="ARBA" id="ARBA00023004"/>
    </source>
</evidence>
<evidence type="ECO:0000313" key="10">
    <source>
        <dbReference type="EMBL" id="QNG40901.1"/>
    </source>
</evidence>